<sequence length="79" mass="8394">MAATMSRFVLPLMMALMMLLAVLGSARRIEGEKWTGGEAAASGEHPTIQFAKHLYLQKTPGASSSCTTGSPNNPPCHHP</sequence>
<feature type="compositionally biased region" description="Polar residues" evidence="1">
    <location>
        <begin position="60"/>
        <end position="71"/>
    </location>
</feature>
<proteinExistence type="predicted"/>
<organism evidence="3 4">
    <name type="scientific">Setaria italica</name>
    <name type="common">Foxtail millet</name>
    <name type="synonym">Panicum italicum</name>
    <dbReference type="NCBI Taxonomy" id="4555"/>
    <lineage>
        <taxon>Eukaryota</taxon>
        <taxon>Viridiplantae</taxon>
        <taxon>Streptophyta</taxon>
        <taxon>Embryophyta</taxon>
        <taxon>Tracheophyta</taxon>
        <taxon>Spermatophyta</taxon>
        <taxon>Magnoliopsida</taxon>
        <taxon>Liliopsida</taxon>
        <taxon>Poales</taxon>
        <taxon>Poaceae</taxon>
        <taxon>PACMAD clade</taxon>
        <taxon>Panicoideae</taxon>
        <taxon>Panicodae</taxon>
        <taxon>Paniceae</taxon>
        <taxon>Cenchrinae</taxon>
        <taxon>Setaria</taxon>
    </lineage>
</organism>
<accession>K3YYJ4</accession>
<dbReference type="Proteomes" id="UP000004995">
    <property type="component" value="Unassembled WGS sequence"/>
</dbReference>
<dbReference type="PANTHER" id="PTHR35547">
    <property type="entry name" value="OS06G0249350 PROTEIN-RELATED"/>
    <property type="match status" value="1"/>
</dbReference>
<evidence type="ECO:0000256" key="1">
    <source>
        <dbReference type="SAM" id="MobiDB-lite"/>
    </source>
</evidence>
<feature type="signal peptide" evidence="2">
    <location>
        <begin position="1"/>
        <end position="26"/>
    </location>
</feature>
<dbReference type="InParanoid" id="K3YYJ4"/>
<feature type="region of interest" description="Disordered" evidence="1">
    <location>
        <begin position="60"/>
        <end position="79"/>
    </location>
</feature>
<keyword evidence="2" id="KW-0732">Signal</keyword>
<reference evidence="4" key="1">
    <citation type="journal article" date="2012" name="Nat. Biotechnol.">
        <title>Reference genome sequence of the model plant Setaria.</title>
        <authorList>
            <person name="Bennetzen J.L."/>
            <person name="Schmutz J."/>
            <person name="Wang H."/>
            <person name="Percifield R."/>
            <person name="Hawkins J."/>
            <person name="Pontaroli A.C."/>
            <person name="Estep M."/>
            <person name="Feng L."/>
            <person name="Vaughn J.N."/>
            <person name="Grimwood J."/>
            <person name="Jenkins J."/>
            <person name="Barry K."/>
            <person name="Lindquist E."/>
            <person name="Hellsten U."/>
            <person name="Deshpande S."/>
            <person name="Wang X."/>
            <person name="Wu X."/>
            <person name="Mitros T."/>
            <person name="Triplett J."/>
            <person name="Yang X."/>
            <person name="Ye C.Y."/>
            <person name="Mauro-Herrera M."/>
            <person name="Wang L."/>
            <person name="Li P."/>
            <person name="Sharma M."/>
            <person name="Sharma R."/>
            <person name="Ronald P.C."/>
            <person name="Panaud O."/>
            <person name="Kellogg E.A."/>
            <person name="Brutnell T.P."/>
            <person name="Doust A.N."/>
            <person name="Tuskan G.A."/>
            <person name="Rokhsar D."/>
            <person name="Devos K.M."/>
        </authorList>
    </citation>
    <scope>NUCLEOTIDE SEQUENCE [LARGE SCALE GENOMIC DNA]</scope>
    <source>
        <strain evidence="4">cv. Yugu1</strain>
    </source>
</reference>
<dbReference type="PANTHER" id="PTHR35547:SF6">
    <property type="match status" value="1"/>
</dbReference>
<protein>
    <submittedName>
        <fullName evidence="3">Uncharacterized protein</fullName>
    </submittedName>
</protein>
<keyword evidence="4" id="KW-1185">Reference proteome</keyword>
<evidence type="ECO:0000313" key="4">
    <source>
        <dbReference type="Proteomes" id="UP000004995"/>
    </source>
</evidence>
<reference evidence="3" key="2">
    <citation type="submission" date="2018-08" db="UniProtKB">
        <authorList>
            <consortium name="EnsemblPlants"/>
        </authorList>
    </citation>
    <scope>IDENTIFICATION</scope>
    <source>
        <strain evidence="3">Yugu1</strain>
    </source>
</reference>
<dbReference type="EnsemblPlants" id="KQL31428">
    <property type="protein sequence ID" value="KQL31428"/>
    <property type="gene ID" value="SETIT_019348mg"/>
</dbReference>
<dbReference type="eggNOG" id="ENOG502R4MG">
    <property type="taxonomic scope" value="Eukaryota"/>
</dbReference>
<name>K3YYJ4_SETIT</name>
<dbReference type="AlphaFoldDB" id="K3YYJ4"/>
<evidence type="ECO:0000256" key="2">
    <source>
        <dbReference type="SAM" id="SignalP"/>
    </source>
</evidence>
<evidence type="ECO:0000313" key="3">
    <source>
        <dbReference type="EnsemblPlants" id="KQL31428"/>
    </source>
</evidence>
<feature type="chain" id="PRO_5010127257" evidence="2">
    <location>
        <begin position="27"/>
        <end position="79"/>
    </location>
</feature>
<dbReference type="OMA" id="HPTIQFA"/>
<dbReference type="Gramene" id="KQL31428">
    <property type="protein sequence ID" value="KQL31428"/>
    <property type="gene ID" value="SETIT_019348mg"/>
</dbReference>
<dbReference type="HOGENOM" id="CLU_187148_1_1_1"/>
<dbReference type="EMBL" id="AGNK02000541">
    <property type="status" value="NOT_ANNOTATED_CDS"/>
    <property type="molecule type" value="Genomic_DNA"/>
</dbReference>